<evidence type="ECO:0008006" key="4">
    <source>
        <dbReference type="Google" id="ProtNLM"/>
    </source>
</evidence>
<feature type="compositionally biased region" description="Basic and acidic residues" evidence="1">
    <location>
        <begin position="172"/>
        <end position="225"/>
    </location>
</feature>
<dbReference type="SMART" id="SM00015">
    <property type="entry name" value="IQ"/>
    <property type="match status" value="5"/>
</dbReference>
<keyword evidence="3" id="KW-1185">Reference proteome</keyword>
<dbReference type="Gene3D" id="1.20.5.190">
    <property type="match status" value="3"/>
</dbReference>
<evidence type="ECO:0000256" key="1">
    <source>
        <dbReference type="SAM" id="MobiDB-lite"/>
    </source>
</evidence>
<feature type="compositionally biased region" description="Basic and acidic residues" evidence="1">
    <location>
        <begin position="383"/>
        <end position="392"/>
    </location>
</feature>
<organism evidence="2 3">
    <name type="scientific">Orchesella dallaii</name>
    <dbReference type="NCBI Taxonomy" id="48710"/>
    <lineage>
        <taxon>Eukaryota</taxon>
        <taxon>Metazoa</taxon>
        <taxon>Ecdysozoa</taxon>
        <taxon>Arthropoda</taxon>
        <taxon>Hexapoda</taxon>
        <taxon>Collembola</taxon>
        <taxon>Entomobryomorpha</taxon>
        <taxon>Entomobryoidea</taxon>
        <taxon>Orchesellidae</taxon>
        <taxon>Orchesellinae</taxon>
        <taxon>Orchesella</taxon>
    </lineage>
</organism>
<dbReference type="PANTHER" id="PTHR10699">
    <property type="entry name" value="NEUROMODULIN"/>
    <property type="match status" value="1"/>
</dbReference>
<feature type="compositionally biased region" description="Polar residues" evidence="1">
    <location>
        <begin position="111"/>
        <end position="120"/>
    </location>
</feature>
<dbReference type="SUPFAM" id="SSF52540">
    <property type="entry name" value="P-loop containing nucleoside triphosphate hydrolases"/>
    <property type="match status" value="1"/>
</dbReference>
<dbReference type="Proteomes" id="UP001642540">
    <property type="component" value="Unassembled WGS sequence"/>
</dbReference>
<dbReference type="PANTHER" id="PTHR10699:SF11">
    <property type="entry name" value="IGLOO, ISOFORM A"/>
    <property type="match status" value="1"/>
</dbReference>
<dbReference type="SUPFAM" id="SSF47391">
    <property type="entry name" value="Dimerization-anchoring domain of cAMP-dependent PK regulatory subunit"/>
    <property type="match status" value="1"/>
</dbReference>
<feature type="compositionally biased region" description="Low complexity" evidence="1">
    <location>
        <begin position="129"/>
        <end position="161"/>
    </location>
</feature>
<dbReference type="Gene3D" id="1.20.890.10">
    <property type="entry name" value="cAMP-dependent protein kinase regulatory subunit, dimerization-anchoring domain"/>
    <property type="match status" value="1"/>
</dbReference>
<protein>
    <recommendedName>
        <fullName evidence="4">Abnormal spindle-like microcephaly-associated protein</fullName>
    </recommendedName>
</protein>
<feature type="compositionally biased region" description="Low complexity" evidence="1">
    <location>
        <begin position="393"/>
        <end position="403"/>
    </location>
</feature>
<feature type="region of interest" description="Disordered" evidence="1">
    <location>
        <begin position="383"/>
        <end position="406"/>
    </location>
</feature>
<dbReference type="CDD" id="cd23767">
    <property type="entry name" value="IQCD"/>
    <property type="match status" value="4"/>
</dbReference>
<dbReference type="InterPro" id="IPR027417">
    <property type="entry name" value="P-loop_NTPase"/>
</dbReference>
<evidence type="ECO:0000313" key="2">
    <source>
        <dbReference type="EMBL" id="CAL8072562.1"/>
    </source>
</evidence>
<dbReference type="Pfam" id="PF00612">
    <property type="entry name" value="IQ"/>
    <property type="match status" value="6"/>
</dbReference>
<gene>
    <name evidence="2" type="ORF">ODALV1_LOCUS2228</name>
</gene>
<reference evidence="2 3" key="1">
    <citation type="submission" date="2024-08" db="EMBL/GenBank/DDBJ databases">
        <authorList>
            <person name="Cucini C."/>
            <person name="Frati F."/>
        </authorList>
    </citation>
    <scope>NUCLEOTIDE SEQUENCE [LARGE SCALE GENOMIC DNA]</scope>
</reference>
<accession>A0ABP1PPA0</accession>
<proteinExistence type="predicted"/>
<comment type="caution">
    <text evidence="2">The sequence shown here is derived from an EMBL/GenBank/DDBJ whole genome shotgun (WGS) entry which is preliminary data.</text>
</comment>
<feature type="region of interest" description="Disordered" evidence="1">
    <location>
        <begin position="534"/>
        <end position="553"/>
    </location>
</feature>
<feature type="region of interest" description="Disordered" evidence="1">
    <location>
        <begin position="74"/>
        <end position="298"/>
    </location>
</feature>
<feature type="compositionally biased region" description="Acidic residues" evidence="1">
    <location>
        <begin position="542"/>
        <end position="553"/>
    </location>
</feature>
<sequence>MEPVPSDYYQLELPYKPSSASVYWKKITIPKGLPALLETFVREAIRESPDDIYKFLANLTESLLAKRAAEEQEAESTAGFKKEKQAADEESPLLDSQIPIPTSFKLEDQTEVQSQQQPASKEQVEETISPSVSPTSASPPAVVEQEDASSTTLAEETAAATKIQSQFRGFKTRKELKEQLKQQEEEPKSQQEPESEIKPREKAIGTVVEEKRKESIEPEKQDKPVVKRRLFNRNKQATVKEEESGKEESTTTSSLAAQAEVASSSTTSGPSPSASPILRRNKPGSGRNRSRAATNKYRSGLVIEGGISMDEMEKEIEKEMMNNAATKIQAAFRGFETRRSLVGVRKNGKCNTASPAKIAESPDQSAIPEQCLNTAAAAEATVEAKNDDEKETVAATAPSATAARLSPEPVMGAEAAALSAAILASARGGKPPLSCLRSRSYPGSHEEEHPLLEFDEGDEDLLFHPEPEIDLELDPDYINRAATKIQANFRGYRVRKSFKRPAGKEHNGDKSLLKSQKLAEADKVAEERAKVMETHERLQQRDEEELCPEDFDTPAEPEKAAAKIQASFRSYKERQRFHRKKKAAITIQASIRGFLTRKRLANMRRRSFQRRRSSAKAYLKELEEIRKVNEAATKIQAVFRG</sequence>
<evidence type="ECO:0000313" key="3">
    <source>
        <dbReference type="Proteomes" id="UP001642540"/>
    </source>
</evidence>
<feature type="compositionally biased region" description="Low complexity" evidence="1">
    <location>
        <begin position="262"/>
        <end position="276"/>
    </location>
</feature>
<dbReference type="PROSITE" id="PS50096">
    <property type="entry name" value="IQ"/>
    <property type="match status" value="6"/>
</dbReference>
<dbReference type="EMBL" id="CAXLJM020000007">
    <property type="protein sequence ID" value="CAL8072562.1"/>
    <property type="molecule type" value="Genomic_DNA"/>
</dbReference>
<name>A0ABP1PPA0_9HEXA</name>
<feature type="compositionally biased region" description="Basic and acidic residues" evidence="1">
    <location>
        <begin position="238"/>
        <end position="249"/>
    </location>
</feature>
<dbReference type="InterPro" id="IPR000048">
    <property type="entry name" value="IQ_motif_EF-hand-BS"/>
</dbReference>